<keyword evidence="7 23" id="KW-0812">Transmembrane</keyword>
<evidence type="ECO:0000256" key="12">
    <source>
        <dbReference type="ARBA" id="ARBA00023306"/>
    </source>
</evidence>
<feature type="transmembrane region" description="Helical" evidence="23">
    <location>
        <begin position="204"/>
        <end position="221"/>
    </location>
</feature>
<keyword evidence="6" id="KW-0808">Transferase</keyword>
<keyword evidence="13" id="KW-0961">Cell wall biogenesis/degradation</keyword>
<evidence type="ECO:0000256" key="16">
    <source>
        <dbReference type="ARBA" id="ARBA00038053"/>
    </source>
</evidence>
<evidence type="ECO:0000256" key="11">
    <source>
        <dbReference type="ARBA" id="ARBA00023136"/>
    </source>
</evidence>
<feature type="transmembrane region" description="Helical" evidence="23">
    <location>
        <begin position="101"/>
        <end position="123"/>
    </location>
</feature>
<keyword evidence="4" id="KW-0132">Cell division</keyword>
<evidence type="ECO:0000256" key="5">
    <source>
        <dbReference type="ARBA" id="ARBA00022676"/>
    </source>
</evidence>
<evidence type="ECO:0000256" key="22">
    <source>
        <dbReference type="SAM" id="MobiDB-lite"/>
    </source>
</evidence>
<evidence type="ECO:0000256" key="8">
    <source>
        <dbReference type="ARBA" id="ARBA00022960"/>
    </source>
</evidence>
<evidence type="ECO:0000256" key="23">
    <source>
        <dbReference type="SAM" id="Phobius"/>
    </source>
</evidence>
<feature type="transmembrane region" description="Helical" evidence="23">
    <location>
        <begin position="67"/>
        <end position="89"/>
    </location>
</feature>
<evidence type="ECO:0000256" key="7">
    <source>
        <dbReference type="ARBA" id="ARBA00022692"/>
    </source>
</evidence>
<organism evidence="24 25">
    <name type="scientific">Kineococcus gynurae</name>
    <dbReference type="NCBI Taxonomy" id="452979"/>
    <lineage>
        <taxon>Bacteria</taxon>
        <taxon>Bacillati</taxon>
        <taxon>Actinomycetota</taxon>
        <taxon>Actinomycetes</taxon>
        <taxon>Kineosporiales</taxon>
        <taxon>Kineosporiaceae</taxon>
        <taxon>Kineococcus</taxon>
    </lineage>
</organism>
<dbReference type="PANTHER" id="PTHR30474">
    <property type="entry name" value="CELL CYCLE PROTEIN"/>
    <property type="match status" value="1"/>
</dbReference>
<comment type="catalytic activity">
    <reaction evidence="20">
        <text>[GlcNAc-(1-&gt;4)-Mur2Ac(oyl-L-Ala-gamma-D-Glu-L-Lys-D-Ala-D-Ala)](n)-di-trans,octa-cis-undecaprenyl diphosphate + beta-D-GlcNAc-(1-&gt;4)-Mur2Ac(oyl-L-Ala-gamma-D-Glu-L-Lys-D-Ala-D-Ala)-di-trans,octa-cis-undecaprenyl diphosphate = [GlcNAc-(1-&gt;4)-Mur2Ac(oyl-L-Ala-gamma-D-Glu-L-Lys-D-Ala-D-Ala)](n+1)-di-trans,octa-cis-undecaprenyl diphosphate + di-trans,octa-cis-undecaprenyl diphosphate + H(+)</text>
        <dbReference type="Rhea" id="RHEA:23708"/>
        <dbReference type="Rhea" id="RHEA-COMP:9602"/>
        <dbReference type="Rhea" id="RHEA-COMP:9603"/>
        <dbReference type="ChEBI" id="CHEBI:15378"/>
        <dbReference type="ChEBI" id="CHEBI:58405"/>
        <dbReference type="ChEBI" id="CHEBI:60033"/>
        <dbReference type="ChEBI" id="CHEBI:78435"/>
        <dbReference type="EC" id="2.4.99.28"/>
    </reaction>
</comment>
<keyword evidence="25" id="KW-1185">Reference proteome</keyword>
<protein>
    <recommendedName>
        <fullName evidence="17">Probable peptidoglycan glycosyltransferase FtsW</fullName>
        <ecNumber evidence="19">2.4.99.28</ecNumber>
    </recommendedName>
    <alternativeName>
        <fullName evidence="18">Cell division protein FtsW</fullName>
    </alternativeName>
    <alternativeName>
        <fullName evidence="15">Cell wall polymerase</fullName>
    </alternativeName>
    <alternativeName>
        <fullName evidence="14">Peptidoglycan polymerase</fullName>
    </alternativeName>
</protein>
<evidence type="ECO:0000256" key="17">
    <source>
        <dbReference type="ARBA" id="ARBA00041185"/>
    </source>
</evidence>
<dbReference type="EMBL" id="JBHMDM010000013">
    <property type="protein sequence ID" value="MFB9378890.1"/>
    <property type="molecule type" value="Genomic_DNA"/>
</dbReference>
<dbReference type="PANTHER" id="PTHR30474:SF2">
    <property type="entry name" value="PEPTIDOGLYCAN GLYCOSYLTRANSFERASE FTSW-RELATED"/>
    <property type="match status" value="1"/>
</dbReference>
<evidence type="ECO:0000256" key="1">
    <source>
        <dbReference type="ARBA" id="ARBA00004651"/>
    </source>
</evidence>
<evidence type="ECO:0000256" key="6">
    <source>
        <dbReference type="ARBA" id="ARBA00022679"/>
    </source>
</evidence>
<keyword evidence="10 23" id="KW-1133">Transmembrane helix</keyword>
<evidence type="ECO:0000256" key="13">
    <source>
        <dbReference type="ARBA" id="ARBA00023316"/>
    </source>
</evidence>
<keyword evidence="3" id="KW-1003">Cell membrane</keyword>
<dbReference type="Proteomes" id="UP001589748">
    <property type="component" value="Unassembled WGS sequence"/>
</dbReference>
<feature type="transmembrane region" description="Helical" evidence="23">
    <location>
        <begin position="404"/>
        <end position="426"/>
    </location>
</feature>
<dbReference type="Pfam" id="PF01098">
    <property type="entry name" value="FTSW_RODA_SPOVE"/>
    <property type="match status" value="1"/>
</dbReference>
<feature type="transmembrane region" description="Helical" evidence="23">
    <location>
        <begin position="338"/>
        <end position="361"/>
    </location>
</feature>
<evidence type="ECO:0000256" key="3">
    <source>
        <dbReference type="ARBA" id="ARBA00022475"/>
    </source>
</evidence>
<comment type="function">
    <text evidence="21">Peptidoglycan polymerase that is essential for cell division.</text>
</comment>
<accession>A0ABV5LXR5</accession>
<evidence type="ECO:0000256" key="10">
    <source>
        <dbReference type="ARBA" id="ARBA00022989"/>
    </source>
</evidence>
<feature type="transmembrane region" description="Helical" evidence="23">
    <location>
        <begin position="175"/>
        <end position="192"/>
    </location>
</feature>
<evidence type="ECO:0000313" key="25">
    <source>
        <dbReference type="Proteomes" id="UP001589748"/>
    </source>
</evidence>
<comment type="pathway">
    <text evidence="2">Cell wall biogenesis; peptidoglycan biosynthesis.</text>
</comment>
<evidence type="ECO:0000256" key="20">
    <source>
        <dbReference type="ARBA" id="ARBA00049902"/>
    </source>
</evidence>
<evidence type="ECO:0000256" key="18">
    <source>
        <dbReference type="ARBA" id="ARBA00041418"/>
    </source>
</evidence>
<feature type="region of interest" description="Disordered" evidence="22">
    <location>
        <begin position="1"/>
        <end position="40"/>
    </location>
</feature>
<evidence type="ECO:0000256" key="21">
    <source>
        <dbReference type="ARBA" id="ARBA00049966"/>
    </source>
</evidence>
<feature type="compositionally biased region" description="Low complexity" evidence="22">
    <location>
        <begin position="14"/>
        <end position="28"/>
    </location>
</feature>
<sequence>MATTSRPARSAPSGRVPAGRGTRPGARPGPDRRAPQRPVRGGWRRPVLLEEAGEFVRSRLRLLDSPLATHHVLLATTALLVVIGLVMVLSSSSVESLRESGSLYAVFVRQALFAVFGAIVLAVCMRVPARGWARLALPLLLASTLLQLLVFVPGIGYEVGGNRNWINLGGLRAQPSEAAKVALVLAVALALTRRRERLHEPKQLLGALLVPVSVTIGLVLLGRDLGTAMVMMAIVAGMLFVAGVPMRFFAVAGGAGLALAAALVVSSPNRMSRVHDWLFGTATTAHEIRDVAWQSVQGQYALASGGWWGLGLGASREKWQWLPEAHNDFIFAIIGEELGLPGTLVILLLFGVLALTTLRLVRRSEDFFTKIAVAGIGTWILGQACLNIGVVLGLLPVIGVPLPFISAGGSALVLTMMAMGILLSFARAEPGAAEALRAKESVVQRSLAVLPHRSRRGRRG</sequence>
<dbReference type="PROSITE" id="PS00428">
    <property type="entry name" value="FTSW_RODA_SPOVE"/>
    <property type="match status" value="1"/>
</dbReference>
<dbReference type="NCBIfam" id="TIGR02614">
    <property type="entry name" value="ftsW"/>
    <property type="match status" value="1"/>
</dbReference>
<keyword evidence="5" id="KW-0328">Glycosyltransferase</keyword>
<feature type="transmembrane region" description="Helical" evidence="23">
    <location>
        <begin position="227"/>
        <end position="244"/>
    </location>
</feature>
<proteinExistence type="inferred from homology"/>
<evidence type="ECO:0000256" key="15">
    <source>
        <dbReference type="ARBA" id="ARBA00033270"/>
    </source>
</evidence>
<comment type="caution">
    <text evidence="24">The sequence shown here is derived from an EMBL/GenBank/DDBJ whole genome shotgun (WGS) entry which is preliminary data.</text>
</comment>
<feature type="transmembrane region" description="Helical" evidence="23">
    <location>
        <begin position="373"/>
        <end position="398"/>
    </location>
</feature>
<evidence type="ECO:0000256" key="4">
    <source>
        <dbReference type="ARBA" id="ARBA00022618"/>
    </source>
</evidence>
<dbReference type="InterPro" id="IPR001182">
    <property type="entry name" value="FtsW/RodA"/>
</dbReference>
<feature type="transmembrane region" description="Helical" evidence="23">
    <location>
        <begin position="135"/>
        <end position="155"/>
    </location>
</feature>
<evidence type="ECO:0000256" key="9">
    <source>
        <dbReference type="ARBA" id="ARBA00022984"/>
    </source>
</evidence>
<name>A0ABV5LXR5_9ACTN</name>
<evidence type="ECO:0000256" key="2">
    <source>
        <dbReference type="ARBA" id="ARBA00004752"/>
    </source>
</evidence>
<keyword evidence="12" id="KW-0131">Cell cycle</keyword>
<feature type="transmembrane region" description="Helical" evidence="23">
    <location>
        <begin position="249"/>
        <end position="267"/>
    </location>
</feature>
<comment type="similarity">
    <text evidence="16">Belongs to the SEDS family. FtsW subfamily.</text>
</comment>
<reference evidence="24 25" key="1">
    <citation type="submission" date="2024-09" db="EMBL/GenBank/DDBJ databases">
        <authorList>
            <person name="Sun Q."/>
            <person name="Mori K."/>
        </authorList>
    </citation>
    <scope>NUCLEOTIDE SEQUENCE [LARGE SCALE GENOMIC DNA]</scope>
    <source>
        <strain evidence="24 25">TISTR 1856</strain>
    </source>
</reference>
<dbReference type="EC" id="2.4.99.28" evidence="19"/>
<keyword evidence="9" id="KW-0573">Peptidoglycan synthesis</keyword>
<comment type="subcellular location">
    <subcellularLocation>
        <location evidence="1">Cell membrane</location>
        <topology evidence="1">Multi-pass membrane protein</topology>
    </subcellularLocation>
</comment>
<keyword evidence="8" id="KW-0133">Cell shape</keyword>
<keyword evidence="11 23" id="KW-0472">Membrane</keyword>
<dbReference type="RefSeq" id="WP_380136560.1">
    <property type="nucleotide sequence ID" value="NZ_JBHLUI010000007.1"/>
</dbReference>
<evidence type="ECO:0000256" key="14">
    <source>
        <dbReference type="ARBA" id="ARBA00032370"/>
    </source>
</evidence>
<gene>
    <name evidence="24" type="primary">ftsW</name>
    <name evidence="24" type="ORF">ACFFVI_18175</name>
</gene>
<dbReference type="InterPro" id="IPR018365">
    <property type="entry name" value="Cell_cycle_FtsW-rel_CS"/>
</dbReference>
<evidence type="ECO:0000313" key="24">
    <source>
        <dbReference type="EMBL" id="MFB9378890.1"/>
    </source>
</evidence>
<dbReference type="InterPro" id="IPR013437">
    <property type="entry name" value="FtsW"/>
</dbReference>
<evidence type="ECO:0000256" key="19">
    <source>
        <dbReference type="ARBA" id="ARBA00044770"/>
    </source>
</evidence>